<evidence type="ECO:0000313" key="2">
    <source>
        <dbReference type="EMBL" id="KAK1403307.1"/>
    </source>
</evidence>
<evidence type="ECO:0000256" key="1">
    <source>
        <dbReference type="SAM" id="Phobius"/>
    </source>
</evidence>
<gene>
    <name evidence="2" type="ORF">POM88_002912</name>
</gene>
<feature type="transmembrane region" description="Helical" evidence="1">
    <location>
        <begin position="224"/>
        <end position="244"/>
    </location>
</feature>
<feature type="transmembrane region" description="Helical" evidence="1">
    <location>
        <begin position="15"/>
        <end position="36"/>
    </location>
</feature>
<feature type="transmembrane region" description="Helical" evidence="1">
    <location>
        <begin position="256"/>
        <end position="281"/>
    </location>
</feature>
<reference evidence="2" key="1">
    <citation type="submission" date="2023-02" db="EMBL/GenBank/DDBJ databases">
        <title>Genome of toxic invasive species Heracleum sosnowskyi carries increased number of genes despite the absence of recent whole-genome duplications.</title>
        <authorList>
            <person name="Schelkunov M."/>
            <person name="Shtratnikova V."/>
            <person name="Makarenko M."/>
            <person name="Klepikova A."/>
            <person name="Omelchenko D."/>
            <person name="Novikova G."/>
            <person name="Obukhova E."/>
            <person name="Bogdanov V."/>
            <person name="Penin A."/>
            <person name="Logacheva M."/>
        </authorList>
    </citation>
    <scope>NUCLEOTIDE SEQUENCE</scope>
    <source>
        <strain evidence="2">Hsosn_3</strain>
        <tissue evidence="2">Leaf</tissue>
    </source>
</reference>
<dbReference type="GO" id="GO:0016020">
    <property type="term" value="C:membrane"/>
    <property type="evidence" value="ECO:0007669"/>
    <property type="project" value="TreeGrafter"/>
</dbReference>
<keyword evidence="2" id="KW-0675">Receptor</keyword>
<organism evidence="2 3">
    <name type="scientific">Heracleum sosnowskyi</name>
    <dbReference type="NCBI Taxonomy" id="360622"/>
    <lineage>
        <taxon>Eukaryota</taxon>
        <taxon>Viridiplantae</taxon>
        <taxon>Streptophyta</taxon>
        <taxon>Embryophyta</taxon>
        <taxon>Tracheophyta</taxon>
        <taxon>Spermatophyta</taxon>
        <taxon>Magnoliopsida</taxon>
        <taxon>eudicotyledons</taxon>
        <taxon>Gunneridae</taxon>
        <taxon>Pentapetalae</taxon>
        <taxon>asterids</taxon>
        <taxon>campanulids</taxon>
        <taxon>Apiales</taxon>
        <taxon>Apiaceae</taxon>
        <taxon>Apioideae</taxon>
        <taxon>apioid superclade</taxon>
        <taxon>Tordylieae</taxon>
        <taxon>Tordyliinae</taxon>
        <taxon>Heracleum</taxon>
    </lineage>
</organism>
<feature type="transmembrane region" description="Helical" evidence="1">
    <location>
        <begin position="293"/>
        <end position="313"/>
    </location>
</feature>
<sequence>MTYDDTTTLSYWLNWRFFLCGTWVLTAMVAAAVLIWKYEGFTVSKTQRRDDEQETVGCLKRDEAWRTCLKAIHPAWLLALRIIAFTVLLALLTIDIVIDGGNIFYFYTLWTFALVTIYFGIGSSFSIYGCFYCCNEVDDGADFAGVDTERGSYVAPTFEENADLSNIPINLPSQEEPSDRESAGFWGYVFQVVFQISAGAVMLTDGVFWFVIYPFLTPADHELHFLEVCMHSLNAAFLLGDIILNNLRFPFFRIAYFVQFTCIFVIVQWTIHACVSMWWPYPFLDLSSPYAPIWYLGIGLVHLPCYGIVLLIVRTKQVCLSRLS</sequence>
<comment type="caution">
    <text evidence="2">The sequence shown here is derived from an EMBL/GenBank/DDBJ whole genome shotgun (WGS) entry which is preliminary data.</text>
</comment>
<proteinExistence type="predicted"/>
<accession>A0AAD8NBT5</accession>
<keyword evidence="3" id="KW-1185">Reference proteome</keyword>
<name>A0AAD8NBT5_9APIA</name>
<keyword evidence="1" id="KW-0472">Membrane</keyword>
<feature type="transmembrane region" description="Helical" evidence="1">
    <location>
        <begin position="75"/>
        <end position="98"/>
    </location>
</feature>
<dbReference type="EMBL" id="JAUIZM010000001">
    <property type="protein sequence ID" value="KAK1403307.1"/>
    <property type="molecule type" value="Genomic_DNA"/>
</dbReference>
<feature type="transmembrane region" description="Helical" evidence="1">
    <location>
        <begin position="104"/>
        <end position="121"/>
    </location>
</feature>
<keyword evidence="1" id="KW-1133">Transmembrane helix</keyword>
<dbReference type="PANTHER" id="PTHR12242">
    <property type="entry name" value="OS02G0130600 PROTEIN-RELATED"/>
    <property type="match status" value="1"/>
</dbReference>
<evidence type="ECO:0000313" key="3">
    <source>
        <dbReference type="Proteomes" id="UP001237642"/>
    </source>
</evidence>
<reference evidence="2" key="2">
    <citation type="submission" date="2023-05" db="EMBL/GenBank/DDBJ databases">
        <authorList>
            <person name="Schelkunov M.I."/>
        </authorList>
    </citation>
    <scope>NUCLEOTIDE SEQUENCE</scope>
    <source>
        <strain evidence="2">Hsosn_3</strain>
        <tissue evidence="2">Leaf</tissue>
    </source>
</reference>
<dbReference type="Proteomes" id="UP001237642">
    <property type="component" value="Unassembled WGS sequence"/>
</dbReference>
<protein>
    <submittedName>
        <fullName evidence="2">Signal recognition particle receptor subunit beta-like</fullName>
    </submittedName>
</protein>
<keyword evidence="1" id="KW-0812">Transmembrane</keyword>
<dbReference type="PANTHER" id="PTHR12242:SF10">
    <property type="entry name" value="TRANSMEMBRANE PROTEIN"/>
    <property type="match status" value="1"/>
</dbReference>
<dbReference type="AlphaFoldDB" id="A0AAD8NBT5"/>
<feature type="transmembrane region" description="Helical" evidence="1">
    <location>
        <begin position="185"/>
        <end position="212"/>
    </location>
</feature>